<dbReference type="InterPro" id="IPR001781">
    <property type="entry name" value="Znf_LIM"/>
</dbReference>
<evidence type="ECO:0000256" key="4">
    <source>
        <dbReference type="PROSITE-ProRule" id="PRU00125"/>
    </source>
</evidence>
<dbReference type="GO" id="GO:0001725">
    <property type="term" value="C:stress fiber"/>
    <property type="evidence" value="ECO:0007669"/>
    <property type="project" value="TreeGrafter"/>
</dbReference>
<dbReference type="PROSITE" id="PS50023">
    <property type="entry name" value="LIM_DOMAIN_2"/>
    <property type="match status" value="2"/>
</dbReference>
<feature type="compositionally biased region" description="Polar residues" evidence="5">
    <location>
        <begin position="164"/>
        <end position="180"/>
    </location>
</feature>
<dbReference type="InterPro" id="IPR050604">
    <property type="entry name" value="PDZ-LIM_domain"/>
</dbReference>
<evidence type="ECO:0000259" key="6">
    <source>
        <dbReference type="PROSITE" id="PS50023"/>
    </source>
</evidence>
<reference evidence="7 8" key="1">
    <citation type="submission" date="2015-09" db="EMBL/GenBank/DDBJ databases">
        <title>Host preference determinants of Valsa canker pathogens revealed by comparative genomics.</title>
        <authorList>
            <person name="Yin Z."/>
            <person name="Huang L."/>
        </authorList>
    </citation>
    <scope>NUCLEOTIDE SEQUENCE [LARGE SCALE GENOMIC DNA]</scope>
    <source>
        <strain evidence="7 8">SXYLt</strain>
    </source>
</reference>
<dbReference type="GO" id="GO:0030695">
    <property type="term" value="F:GTPase regulator activity"/>
    <property type="evidence" value="ECO:0007669"/>
    <property type="project" value="UniProtKB-ARBA"/>
</dbReference>
<dbReference type="AlphaFoldDB" id="A0A423WXH8"/>
<dbReference type="SMART" id="SM00132">
    <property type="entry name" value="LIM"/>
    <property type="match status" value="2"/>
</dbReference>
<feature type="domain" description="LIM zinc-binding" evidence="6">
    <location>
        <begin position="438"/>
        <end position="501"/>
    </location>
</feature>
<dbReference type="Proteomes" id="UP000285146">
    <property type="component" value="Unassembled WGS sequence"/>
</dbReference>
<dbReference type="EMBL" id="LKEB01000035">
    <property type="protein sequence ID" value="ROW08197.1"/>
    <property type="molecule type" value="Genomic_DNA"/>
</dbReference>
<dbReference type="PANTHER" id="PTHR24214:SF62">
    <property type="entry name" value="LEUPAXIN"/>
    <property type="match status" value="1"/>
</dbReference>
<dbReference type="Pfam" id="PF00412">
    <property type="entry name" value="LIM"/>
    <property type="match status" value="2"/>
</dbReference>
<feature type="compositionally biased region" description="Polar residues" evidence="5">
    <location>
        <begin position="207"/>
        <end position="217"/>
    </location>
</feature>
<feature type="region of interest" description="Disordered" evidence="5">
    <location>
        <begin position="561"/>
        <end position="634"/>
    </location>
</feature>
<evidence type="ECO:0000256" key="3">
    <source>
        <dbReference type="ARBA" id="ARBA00023038"/>
    </source>
</evidence>
<dbReference type="GO" id="GO:0051371">
    <property type="term" value="F:muscle alpha-actinin binding"/>
    <property type="evidence" value="ECO:0007669"/>
    <property type="project" value="TreeGrafter"/>
</dbReference>
<dbReference type="STRING" id="1230097.A0A423WXH8"/>
<dbReference type="PROSITE" id="PS00478">
    <property type="entry name" value="LIM_DOMAIN_1"/>
    <property type="match status" value="1"/>
</dbReference>
<dbReference type="GO" id="GO:0003779">
    <property type="term" value="F:actin binding"/>
    <property type="evidence" value="ECO:0007669"/>
    <property type="project" value="TreeGrafter"/>
</dbReference>
<feature type="compositionally biased region" description="Low complexity" evidence="5">
    <location>
        <begin position="607"/>
        <end position="616"/>
    </location>
</feature>
<evidence type="ECO:0000256" key="5">
    <source>
        <dbReference type="SAM" id="MobiDB-lite"/>
    </source>
</evidence>
<evidence type="ECO:0000313" key="8">
    <source>
        <dbReference type="Proteomes" id="UP000285146"/>
    </source>
</evidence>
<feature type="compositionally biased region" description="Polar residues" evidence="5">
    <location>
        <begin position="117"/>
        <end position="128"/>
    </location>
</feature>
<gene>
    <name evidence="7" type="ORF">VPNG_06954</name>
</gene>
<feature type="compositionally biased region" description="Low complexity" evidence="5">
    <location>
        <begin position="52"/>
        <end position="68"/>
    </location>
</feature>
<dbReference type="GO" id="GO:0046872">
    <property type="term" value="F:metal ion binding"/>
    <property type="evidence" value="ECO:0007669"/>
    <property type="project" value="UniProtKB-KW"/>
</dbReference>
<sequence length="645" mass="69135">MGEHVCGTTPQTTVEPDPIDSFMPFNKSVHDKISVVPPVDTAIANRSYSRQPLTPLSLSSGSGRSVSPKTPGARPSIGRADDYFAPTIANEDQPPLSQPTRPGGYGGYGEPDRTSGYAATSPKSQAPSLLSRLDAATPGPFGAGKDASPLAGRPGRSPPRRPSQISERPGTSSSMSNNKAGSMAPPRPPRNDGYAGFGPPQREHQNDGTLTAPNRSRTFPRPSESLEPPFRTPSAPGTRPDRSRQPSLDVNGRMGPDTSRPPPPRKSLVRPSTANGKAPNINLAAEFGAMNPYHSPSVSVSSLASQRSSQRSYPSSNTSPPRSATPAREPSNPSDIDSLMDDIRSSIDDFKPKNLQPAPDFEGPTSPETQRASLGEDRYNPAGEGGRPPSPPPSKWDDEMRQDPAIQGGLRLGRSPLPPSPTRAPNSRRDPAVQASRGTCKGCGQAITGKSVSSADGRLSGRYHKACFVCASCREPFQTAEFYVHGDRPYCKQHYHQVNGSLCGSCGDGIEGQYLEDESTRKHHVSCFRCRDCQVVLRDGYFDVDGRPYCEKDAWRRLQPRSYQRSPSMSSQRSYGSNRSFGPNLAPPGRPGMRAPPGGGPPPRTAMQMGNGRMGQPMGGGPPMGLAPPAQIPRMQKRMTRLGIM</sequence>
<keyword evidence="3 4" id="KW-0440">LIM domain</keyword>
<dbReference type="GO" id="GO:0031941">
    <property type="term" value="C:filamentous actin"/>
    <property type="evidence" value="ECO:0007669"/>
    <property type="project" value="TreeGrafter"/>
</dbReference>
<dbReference type="GO" id="GO:0030036">
    <property type="term" value="P:actin cytoskeleton organization"/>
    <property type="evidence" value="ECO:0007669"/>
    <property type="project" value="TreeGrafter"/>
</dbReference>
<dbReference type="CDD" id="cd08368">
    <property type="entry name" value="LIM"/>
    <property type="match status" value="1"/>
</dbReference>
<proteinExistence type="predicted"/>
<keyword evidence="8" id="KW-1185">Reference proteome</keyword>
<dbReference type="OrthoDB" id="1112565at2759"/>
<evidence type="ECO:0000256" key="1">
    <source>
        <dbReference type="ARBA" id="ARBA00022723"/>
    </source>
</evidence>
<feature type="domain" description="LIM zinc-binding" evidence="6">
    <location>
        <begin position="502"/>
        <end position="560"/>
    </location>
</feature>
<feature type="compositionally biased region" description="Polar residues" evidence="5">
    <location>
        <begin position="561"/>
        <end position="581"/>
    </location>
</feature>
<evidence type="ECO:0000313" key="7">
    <source>
        <dbReference type="EMBL" id="ROW08197.1"/>
    </source>
</evidence>
<feature type="compositionally biased region" description="Basic and acidic residues" evidence="5">
    <location>
        <begin position="341"/>
        <end position="352"/>
    </location>
</feature>
<keyword evidence="2 4" id="KW-0862">Zinc</keyword>
<keyword evidence="1 4" id="KW-0479">Metal-binding</keyword>
<dbReference type="CDD" id="cd09397">
    <property type="entry name" value="LIM1_UF1"/>
    <property type="match status" value="1"/>
</dbReference>
<protein>
    <recommendedName>
        <fullName evidence="6">LIM zinc-binding domain-containing protein</fullName>
    </recommendedName>
</protein>
<dbReference type="SUPFAM" id="SSF57716">
    <property type="entry name" value="Glucocorticoid receptor-like (DNA-binding domain)"/>
    <property type="match status" value="2"/>
</dbReference>
<organism evidence="7 8">
    <name type="scientific">Cytospora leucostoma</name>
    <dbReference type="NCBI Taxonomy" id="1230097"/>
    <lineage>
        <taxon>Eukaryota</taxon>
        <taxon>Fungi</taxon>
        <taxon>Dikarya</taxon>
        <taxon>Ascomycota</taxon>
        <taxon>Pezizomycotina</taxon>
        <taxon>Sordariomycetes</taxon>
        <taxon>Sordariomycetidae</taxon>
        <taxon>Diaporthales</taxon>
        <taxon>Cytosporaceae</taxon>
        <taxon>Cytospora</taxon>
    </lineage>
</organism>
<comment type="caution">
    <text evidence="7">The sequence shown here is derived from an EMBL/GenBank/DDBJ whole genome shotgun (WGS) entry which is preliminary data.</text>
</comment>
<dbReference type="FunFam" id="2.10.110.10:FF:000105">
    <property type="entry name" value="Similar to LIM domain-containing protein"/>
    <property type="match status" value="1"/>
</dbReference>
<dbReference type="Gene3D" id="2.10.110.10">
    <property type="entry name" value="Cysteine Rich Protein"/>
    <property type="match status" value="2"/>
</dbReference>
<name>A0A423WXH8_9PEZI</name>
<feature type="region of interest" description="Disordered" evidence="5">
    <location>
        <begin position="45"/>
        <end position="437"/>
    </location>
</feature>
<feature type="region of interest" description="Disordered" evidence="5">
    <location>
        <begin position="1"/>
        <end position="20"/>
    </location>
</feature>
<accession>A0A423WXH8</accession>
<dbReference type="PANTHER" id="PTHR24214">
    <property type="entry name" value="PDZ AND LIM DOMAIN PROTEIN ZASP"/>
    <property type="match status" value="1"/>
</dbReference>
<dbReference type="InParanoid" id="A0A423WXH8"/>
<evidence type="ECO:0000256" key="2">
    <source>
        <dbReference type="ARBA" id="ARBA00022833"/>
    </source>
</evidence>
<feature type="compositionally biased region" description="Low complexity" evidence="5">
    <location>
        <begin position="295"/>
        <end position="320"/>
    </location>
</feature>